<dbReference type="RefSeq" id="WP_344640617.1">
    <property type="nucleotide sequence ID" value="NZ_BAAATR010000048.1"/>
</dbReference>
<dbReference type="Gene3D" id="1.10.510.10">
    <property type="entry name" value="Transferase(Phosphotransferase) domain 1"/>
    <property type="match status" value="1"/>
</dbReference>
<gene>
    <name evidence="10" type="ORF">GCM10010430_70140</name>
</gene>
<keyword evidence="4 7" id="KW-0547">Nucleotide-binding</keyword>
<accession>A0ABP5RWH3</accession>
<comment type="similarity">
    <text evidence="1">Belongs to the protein kinase superfamily. NEK Ser/Thr protein kinase family. NIMA subfamily.</text>
</comment>
<dbReference type="InterPro" id="IPR011009">
    <property type="entry name" value="Kinase-like_dom_sf"/>
</dbReference>
<evidence type="ECO:0000256" key="4">
    <source>
        <dbReference type="ARBA" id="ARBA00022741"/>
    </source>
</evidence>
<dbReference type="InterPro" id="IPR008271">
    <property type="entry name" value="Ser/Thr_kinase_AS"/>
</dbReference>
<dbReference type="PROSITE" id="PS50011">
    <property type="entry name" value="PROTEIN_KINASE_DOM"/>
    <property type="match status" value="1"/>
</dbReference>
<comment type="caution">
    <text evidence="10">The sequence shown here is derived from an EMBL/GenBank/DDBJ whole genome shotgun (WGS) entry which is preliminary data.</text>
</comment>
<dbReference type="PROSITE" id="PS00107">
    <property type="entry name" value="PROTEIN_KINASE_ATP"/>
    <property type="match status" value="1"/>
</dbReference>
<evidence type="ECO:0000256" key="2">
    <source>
        <dbReference type="ARBA" id="ARBA00012513"/>
    </source>
</evidence>
<evidence type="ECO:0000256" key="5">
    <source>
        <dbReference type="ARBA" id="ARBA00022777"/>
    </source>
</evidence>
<name>A0ABP5RWH3_9ACTN</name>
<dbReference type="SUPFAM" id="SSF56112">
    <property type="entry name" value="Protein kinase-like (PK-like)"/>
    <property type="match status" value="1"/>
</dbReference>
<organism evidence="10 11">
    <name type="scientific">Kitasatospora cystarginea</name>
    <dbReference type="NCBI Taxonomy" id="58350"/>
    <lineage>
        <taxon>Bacteria</taxon>
        <taxon>Bacillati</taxon>
        <taxon>Actinomycetota</taxon>
        <taxon>Actinomycetes</taxon>
        <taxon>Kitasatosporales</taxon>
        <taxon>Streptomycetaceae</taxon>
        <taxon>Kitasatospora</taxon>
    </lineage>
</organism>
<keyword evidence="5" id="KW-0418">Kinase</keyword>
<evidence type="ECO:0000256" key="1">
    <source>
        <dbReference type="ARBA" id="ARBA00010886"/>
    </source>
</evidence>
<evidence type="ECO:0000259" key="9">
    <source>
        <dbReference type="PROSITE" id="PS50011"/>
    </source>
</evidence>
<dbReference type="Proteomes" id="UP001500305">
    <property type="component" value="Unassembled WGS sequence"/>
</dbReference>
<dbReference type="InterPro" id="IPR050660">
    <property type="entry name" value="NEK_Ser/Thr_kinase"/>
</dbReference>
<dbReference type="PANTHER" id="PTHR43671:SF13">
    <property type="entry name" value="SERINE_THREONINE-PROTEIN KINASE NEK2"/>
    <property type="match status" value="1"/>
</dbReference>
<dbReference type="EC" id="2.7.11.1" evidence="2"/>
<dbReference type="InterPro" id="IPR000719">
    <property type="entry name" value="Prot_kinase_dom"/>
</dbReference>
<dbReference type="Pfam" id="PF00069">
    <property type="entry name" value="Pkinase"/>
    <property type="match status" value="1"/>
</dbReference>
<feature type="domain" description="Protein kinase" evidence="9">
    <location>
        <begin position="21"/>
        <end position="264"/>
    </location>
</feature>
<sequence length="584" mass="58399">MNGQTEGTAAEADGLWTLPGYTHERELGAGASGRVVLARHDATGTRVAVKYLSAAVGDTTSFRNEAVLLGGLRSPQVAALYEYVESPRGAAIVMELVDGVALRGLLSQEGATSPEAALVVLKGSLLGLAAAHAAGVVHRDYKPENVLVAADGSSKLVDFGIAVRSGERPGVAGTPVYMAPEQWAGEPASPSGDVYAATATFFECLTGTKPYSGTTLAELAIKHTEAPIPDELAPEPVRPLIRAGLAKTPGERPQSAAALVEELERVASSEYGEDWEERGRGVLAALVALLPLLLPSAGGTGAGGTTLATTVLDGGPDPAATTAADVEPARRPRLSRRASLAAGAVGVTLVAGTMAAVAVAGSVDAAHVTSVAAPAPELTTSLAPTASASSTEPSASGSPSVSVTASTSPSSSTSATPGVTATATTRTGSSTAGPAATDPPAPAPGTVTDPTATTTGPTPPSLPSPPSPPTPSPAPTPLRVISVSISSYGCYGNYGTKGTVNVTTNGANTGTLAVSWIDGGSSRKVVATQSLTLAKGQTNASFPVSHTFADNATAWGLQVSTAPAALRGQGSYQEVYAYLCNPPR</sequence>
<evidence type="ECO:0000313" key="11">
    <source>
        <dbReference type="Proteomes" id="UP001500305"/>
    </source>
</evidence>
<feature type="binding site" evidence="7">
    <location>
        <position position="50"/>
    </location>
    <ligand>
        <name>ATP</name>
        <dbReference type="ChEBI" id="CHEBI:30616"/>
    </ligand>
</feature>
<feature type="region of interest" description="Disordered" evidence="8">
    <location>
        <begin position="383"/>
        <end position="478"/>
    </location>
</feature>
<keyword evidence="6 7" id="KW-0067">ATP-binding</keyword>
<feature type="compositionally biased region" description="Pro residues" evidence="8">
    <location>
        <begin position="457"/>
        <end position="476"/>
    </location>
</feature>
<feature type="compositionally biased region" description="Low complexity" evidence="8">
    <location>
        <begin position="444"/>
        <end position="456"/>
    </location>
</feature>
<dbReference type="PANTHER" id="PTHR43671">
    <property type="entry name" value="SERINE/THREONINE-PROTEIN KINASE NEK"/>
    <property type="match status" value="1"/>
</dbReference>
<evidence type="ECO:0000256" key="6">
    <source>
        <dbReference type="ARBA" id="ARBA00022840"/>
    </source>
</evidence>
<feature type="region of interest" description="Disordered" evidence="8">
    <location>
        <begin position="310"/>
        <end position="333"/>
    </location>
</feature>
<keyword evidence="3" id="KW-0808">Transferase</keyword>
<evidence type="ECO:0000256" key="7">
    <source>
        <dbReference type="PROSITE-ProRule" id="PRU10141"/>
    </source>
</evidence>
<evidence type="ECO:0000313" key="10">
    <source>
        <dbReference type="EMBL" id="GAA2274129.1"/>
    </source>
</evidence>
<keyword evidence="11" id="KW-1185">Reference proteome</keyword>
<dbReference type="InterPro" id="IPR017441">
    <property type="entry name" value="Protein_kinase_ATP_BS"/>
</dbReference>
<feature type="compositionally biased region" description="Low complexity" evidence="8">
    <location>
        <begin position="383"/>
        <end position="436"/>
    </location>
</feature>
<protein>
    <recommendedName>
        <fullName evidence="2">non-specific serine/threonine protein kinase</fullName>
        <ecNumber evidence="2">2.7.11.1</ecNumber>
    </recommendedName>
</protein>
<evidence type="ECO:0000256" key="3">
    <source>
        <dbReference type="ARBA" id="ARBA00022679"/>
    </source>
</evidence>
<proteinExistence type="inferred from homology"/>
<dbReference type="EMBL" id="BAAATR010000048">
    <property type="protein sequence ID" value="GAA2274129.1"/>
    <property type="molecule type" value="Genomic_DNA"/>
</dbReference>
<dbReference type="PROSITE" id="PS00108">
    <property type="entry name" value="PROTEIN_KINASE_ST"/>
    <property type="match status" value="1"/>
</dbReference>
<reference evidence="11" key="1">
    <citation type="journal article" date="2019" name="Int. J. Syst. Evol. Microbiol.">
        <title>The Global Catalogue of Microorganisms (GCM) 10K type strain sequencing project: providing services to taxonomists for standard genome sequencing and annotation.</title>
        <authorList>
            <consortium name="The Broad Institute Genomics Platform"/>
            <consortium name="The Broad Institute Genome Sequencing Center for Infectious Disease"/>
            <person name="Wu L."/>
            <person name="Ma J."/>
        </authorList>
    </citation>
    <scope>NUCLEOTIDE SEQUENCE [LARGE SCALE GENOMIC DNA]</scope>
    <source>
        <strain evidence="11">JCM 7356</strain>
    </source>
</reference>
<evidence type="ECO:0000256" key="8">
    <source>
        <dbReference type="SAM" id="MobiDB-lite"/>
    </source>
</evidence>
<dbReference type="CDD" id="cd14014">
    <property type="entry name" value="STKc_PknB_like"/>
    <property type="match status" value="1"/>
</dbReference>